<accession>A0A7H0LHT5</accession>
<feature type="transmembrane region" description="Helical" evidence="1">
    <location>
        <begin position="6"/>
        <end position="28"/>
    </location>
</feature>
<evidence type="ECO:0000313" key="2">
    <source>
        <dbReference type="EMBL" id="QNQ09238.1"/>
    </source>
</evidence>
<keyword evidence="3" id="KW-1185">Reference proteome</keyword>
<evidence type="ECO:0000313" key="3">
    <source>
        <dbReference type="Proteomes" id="UP000516148"/>
    </source>
</evidence>
<gene>
    <name evidence="2" type="ORF">H3Z74_21630</name>
</gene>
<evidence type="ECO:0000256" key="1">
    <source>
        <dbReference type="SAM" id="Phobius"/>
    </source>
</evidence>
<reference evidence="2 3" key="1">
    <citation type="submission" date="2020-09" db="EMBL/GenBank/DDBJ databases">
        <title>Sphingomonas sp., a new species isolated from pork steak.</title>
        <authorList>
            <person name="Heidler von Heilborn D."/>
        </authorList>
    </citation>
    <scope>NUCLEOTIDE SEQUENCE [LARGE SCALE GENOMIC DNA]</scope>
    <source>
        <strain evidence="3">S8-3T</strain>
    </source>
</reference>
<keyword evidence="1" id="KW-0472">Membrane</keyword>
<name>A0A7H0LHT5_9SPHN</name>
<dbReference type="Proteomes" id="UP000516148">
    <property type="component" value="Chromosome"/>
</dbReference>
<dbReference type="EMBL" id="CP061038">
    <property type="protein sequence ID" value="QNQ09238.1"/>
    <property type="molecule type" value="Genomic_DNA"/>
</dbReference>
<keyword evidence="1" id="KW-1133">Transmembrane helix</keyword>
<keyword evidence="1" id="KW-0812">Transmembrane</keyword>
<protein>
    <submittedName>
        <fullName evidence="2">Uncharacterized protein</fullName>
    </submittedName>
</protein>
<organism evidence="2 3">
    <name type="scientific">Sphingomonas alpina</name>
    <dbReference type="NCBI Taxonomy" id="653931"/>
    <lineage>
        <taxon>Bacteria</taxon>
        <taxon>Pseudomonadati</taxon>
        <taxon>Pseudomonadota</taxon>
        <taxon>Alphaproteobacteria</taxon>
        <taxon>Sphingomonadales</taxon>
        <taxon>Sphingomonadaceae</taxon>
        <taxon>Sphingomonas</taxon>
    </lineage>
</organism>
<dbReference type="AlphaFoldDB" id="A0A7H0LHT5"/>
<dbReference type="KEGG" id="spap:H3Z74_21630"/>
<sequence length="125" mass="13601">MSGLDEIKAAASFGGGLGVTLYFLRWLVNWITGRLDKRAAQLDAEHASLDGSWKGYRLTLEQRVARLEGQNRALSVCFQHVSAALIRIDPANPALQRAEQIMAAAFPMDFSLAVQRAGAALDAED</sequence>
<proteinExistence type="predicted"/>
<dbReference type="RefSeq" id="WP_187761555.1">
    <property type="nucleotide sequence ID" value="NZ_CP061038.1"/>
</dbReference>